<dbReference type="AlphaFoldDB" id="A0AAD4D568"/>
<proteinExistence type="predicted"/>
<dbReference type="EMBL" id="JAAAIL010001674">
    <property type="protein sequence ID" value="KAG0266509.1"/>
    <property type="molecule type" value="Genomic_DNA"/>
</dbReference>
<accession>A0AAD4D568</accession>
<comment type="caution">
    <text evidence="2">The sequence shown here is derived from an EMBL/GenBank/DDBJ whole genome shotgun (WGS) entry which is preliminary data.</text>
</comment>
<gene>
    <name evidence="2" type="ORF">BGZ95_003041</name>
</gene>
<dbReference type="Proteomes" id="UP001194580">
    <property type="component" value="Unassembled WGS sequence"/>
</dbReference>
<evidence type="ECO:0000256" key="1">
    <source>
        <dbReference type="SAM" id="SignalP"/>
    </source>
</evidence>
<evidence type="ECO:0000313" key="2">
    <source>
        <dbReference type="EMBL" id="KAG0266509.1"/>
    </source>
</evidence>
<feature type="signal peptide" evidence="1">
    <location>
        <begin position="1"/>
        <end position="20"/>
    </location>
</feature>
<keyword evidence="1" id="KW-0732">Signal</keyword>
<organism evidence="2 3">
    <name type="scientific">Linnemannia exigua</name>
    <dbReference type="NCBI Taxonomy" id="604196"/>
    <lineage>
        <taxon>Eukaryota</taxon>
        <taxon>Fungi</taxon>
        <taxon>Fungi incertae sedis</taxon>
        <taxon>Mucoromycota</taxon>
        <taxon>Mortierellomycotina</taxon>
        <taxon>Mortierellomycetes</taxon>
        <taxon>Mortierellales</taxon>
        <taxon>Mortierellaceae</taxon>
        <taxon>Linnemannia</taxon>
    </lineage>
</organism>
<name>A0AAD4D568_9FUNG</name>
<feature type="chain" id="PRO_5042034431" evidence="1">
    <location>
        <begin position="21"/>
        <end position="70"/>
    </location>
</feature>
<evidence type="ECO:0000313" key="3">
    <source>
        <dbReference type="Proteomes" id="UP001194580"/>
    </source>
</evidence>
<sequence length="70" mass="7166">MKLATVLSTFAIAAASLVSAKYTDLVNGVNGPVQYAATNYAISPSPLYIAKPFCLIATGTISNDIVDGAT</sequence>
<keyword evidence="3" id="KW-1185">Reference proteome</keyword>
<reference evidence="2" key="1">
    <citation type="journal article" date="2020" name="Fungal Divers.">
        <title>Resolving the Mortierellaceae phylogeny through synthesis of multi-gene phylogenetics and phylogenomics.</title>
        <authorList>
            <person name="Vandepol N."/>
            <person name="Liber J."/>
            <person name="Desiro A."/>
            <person name="Na H."/>
            <person name="Kennedy M."/>
            <person name="Barry K."/>
            <person name="Grigoriev I.V."/>
            <person name="Miller A.N."/>
            <person name="O'Donnell K."/>
            <person name="Stajich J.E."/>
            <person name="Bonito G."/>
        </authorList>
    </citation>
    <scope>NUCLEOTIDE SEQUENCE</scope>
    <source>
        <strain evidence="2">NRRL 28262</strain>
    </source>
</reference>
<protein>
    <submittedName>
        <fullName evidence="2">Uncharacterized protein</fullName>
    </submittedName>
</protein>